<dbReference type="AlphaFoldDB" id="A0A9W8YQJ3"/>
<dbReference type="OrthoDB" id="10004862at2759"/>
<dbReference type="Pfam" id="PF14027">
    <property type="entry name" value="Questin_oxidase"/>
    <property type="match status" value="1"/>
</dbReference>
<gene>
    <name evidence="2" type="ORF">N0V93_006884</name>
</gene>
<organism evidence="2 3">
    <name type="scientific">Gnomoniopsis smithogilvyi</name>
    <dbReference type="NCBI Taxonomy" id="1191159"/>
    <lineage>
        <taxon>Eukaryota</taxon>
        <taxon>Fungi</taxon>
        <taxon>Dikarya</taxon>
        <taxon>Ascomycota</taxon>
        <taxon>Pezizomycotina</taxon>
        <taxon>Sordariomycetes</taxon>
        <taxon>Sordariomycetidae</taxon>
        <taxon>Diaporthales</taxon>
        <taxon>Gnomoniaceae</taxon>
        <taxon>Gnomoniopsis</taxon>
    </lineage>
</organism>
<name>A0A9W8YQJ3_9PEZI</name>
<dbReference type="InterPro" id="IPR025337">
    <property type="entry name" value="Questin_oxidase-like"/>
</dbReference>
<dbReference type="Proteomes" id="UP001140453">
    <property type="component" value="Unassembled WGS sequence"/>
</dbReference>
<comment type="caution">
    <text evidence="2">The sequence shown here is derived from an EMBL/GenBank/DDBJ whole genome shotgun (WGS) entry which is preliminary data.</text>
</comment>
<keyword evidence="1" id="KW-0560">Oxidoreductase</keyword>
<evidence type="ECO:0008006" key="4">
    <source>
        <dbReference type="Google" id="ProtNLM"/>
    </source>
</evidence>
<dbReference type="EMBL" id="JAPEVB010000004">
    <property type="protein sequence ID" value="KAJ4389416.1"/>
    <property type="molecule type" value="Genomic_DNA"/>
</dbReference>
<dbReference type="GO" id="GO:0016491">
    <property type="term" value="F:oxidoreductase activity"/>
    <property type="evidence" value="ECO:0007669"/>
    <property type="project" value="UniProtKB-KW"/>
</dbReference>
<evidence type="ECO:0000256" key="1">
    <source>
        <dbReference type="ARBA" id="ARBA00023002"/>
    </source>
</evidence>
<sequence length="447" mass="50876">MMATTQKICIDQNDTGLWEVKQTAEAAVKASELLQQDLETHHVFFNEEGFHNHIVHHLLSLYGTGAPPEALQAAYNANTTYQRPTFPVNQQVVQELQSWEHAKAYLGKERHYPDFLAFFQREIDAKGWEAVMSEYLFAGTASADDMLVRLYAGFMHPLIQMMYGVEFKQPAIVAEALAQTCVHQPNYKEVLFQAEKNANEAYEPGKGTTMPRIASLLEETRNDEKLRTALRPGDPPAMVPLLLERAPNQMMRIISKVKVRPEELEERTVEMFDSALFVATAASFHPEKTNKCDFFLIHHINAAPIFLTFNAQSWIPVETKARLLEWKIRYDLIQYAGRAVPALPLDQLKAYQPKKGLNSSLPDILSRLHEFAPHDDGHAVKLSRAAVITQQISSKYSDRDWKIIKGDDMWMRIHHLIADSVESPGPTWVRTTGLDQAWTEVPDKSRL</sequence>
<accession>A0A9W8YQJ3</accession>
<dbReference type="PANTHER" id="PTHR35870:SF1">
    <property type="entry name" value="PROTEIN, PUTATIVE (AFU_ORTHOLOGUE AFUA_5G03330)-RELATED"/>
    <property type="match status" value="1"/>
</dbReference>
<evidence type="ECO:0000313" key="2">
    <source>
        <dbReference type="EMBL" id="KAJ4389416.1"/>
    </source>
</evidence>
<protein>
    <recommendedName>
        <fullName evidence="4">HypA</fullName>
    </recommendedName>
</protein>
<keyword evidence="3" id="KW-1185">Reference proteome</keyword>
<dbReference type="PANTHER" id="PTHR35870">
    <property type="entry name" value="PROTEIN, PUTATIVE (AFU_ORTHOLOGUE AFUA_5G03330)-RELATED"/>
    <property type="match status" value="1"/>
</dbReference>
<proteinExistence type="predicted"/>
<evidence type="ECO:0000313" key="3">
    <source>
        <dbReference type="Proteomes" id="UP001140453"/>
    </source>
</evidence>
<reference evidence="2" key="1">
    <citation type="submission" date="2022-10" db="EMBL/GenBank/DDBJ databases">
        <title>Tapping the CABI collections for fungal endophytes: first genome assemblies for Collariella, Neodidymelliopsis, Ascochyta clinopodiicola, Didymella pomorum, Didymosphaeria variabile, Neocosmospora piperis and Neocucurbitaria cava.</title>
        <authorList>
            <person name="Hill R."/>
        </authorList>
    </citation>
    <scope>NUCLEOTIDE SEQUENCE</scope>
    <source>
        <strain evidence="2">IMI 355082</strain>
    </source>
</reference>